<evidence type="ECO:0000313" key="2">
    <source>
        <dbReference type="Proteomes" id="UP000324222"/>
    </source>
</evidence>
<dbReference type="EMBL" id="VSRR010010429">
    <property type="protein sequence ID" value="MPC51814.1"/>
    <property type="molecule type" value="Genomic_DNA"/>
</dbReference>
<reference evidence="1 2" key="1">
    <citation type="submission" date="2019-05" db="EMBL/GenBank/DDBJ databases">
        <title>Another draft genome of Portunus trituberculatus and its Hox gene families provides insights of decapod evolution.</title>
        <authorList>
            <person name="Jeong J.-H."/>
            <person name="Song I."/>
            <person name="Kim S."/>
            <person name="Choi T."/>
            <person name="Kim D."/>
            <person name="Ryu S."/>
            <person name="Kim W."/>
        </authorList>
    </citation>
    <scope>NUCLEOTIDE SEQUENCE [LARGE SCALE GENOMIC DNA]</scope>
    <source>
        <tissue evidence="1">Muscle</tissue>
    </source>
</reference>
<evidence type="ECO:0000313" key="1">
    <source>
        <dbReference type="EMBL" id="MPC51814.1"/>
    </source>
</evidence>
<name>A0A5B7G5N4_PORTR</name>
<proteinExistence type="predicted"/>
<accession>A0A5B7G5N4</accession>
<gene>
    <name evidence="1" type="ORF">E2C01_045668</name>
</gene>
<protein>
    <submittedName>
        <fullName evidence="1">Uncharacterized protein</fullName>
    </submittedName>
</protein>
<comment type="caution">
    <text evidence="1">The sequence shown here is derived from an EMBL/GenBank/DDBJ whole genome shotgun (WGS) entry which is preliminary data.</text>
</comment>
<keyword evidence="2" id="KW-1185">Reference proteome</keyword>
<dbReference type="Proteomes" id="UP000324222">
    <property type="component" value="Unassembled WGS sequence"/>
</dbReference>
<sequence>MDTDEEEERRSRMPRLLRSLFAPCLECGQHDPTFSVAYTTATKLSIVNPETSFTFCHVISNYAKSKTSSMI</sequence>
<dbReference type="AlphaFoldDB" id="A0A5B7G5N4"/>
<organism evidence="1 2">
    <name type="scientific">Portunus trituberculatus</name>
    <name type="common">Swimming crab</name>
    <name type="synonym">Neptunus trituberculatus</name>
    <dbReference type="NCBI Taxonomy" id="210409"/>
    <lineage>
        <taxon>Eukaryota</taxon>
        <taxon>Metazoa</taxon>
        <taxon>Ecdysozoa</taxon>
        <taxon>Arthropoda</taxon>
        <taxon>Crustacea</taxon>
        <taxon>Multicrustacea</taxon>
        <taxon>Malacostraca</taxon>
        <taxon>Eumalacostraca</taxon>
        <taxon>Eucarida</taxon>
        <taxon>Decapoda</taxon>
        <taxon>Pleocyemata</taxon>
        <taxon>Brachyura</taxon>
        <taxon>Eubrachyura</taxon>
        <taxon>Portunoidea</taxon>
        <taxon>Portunidae</taxon>
        <taxon>Portuninae</taxon>
        <taxon>Portunus</taxon>
    </lineage>
</organism>